<reference evidence="1 2" key="1">
    <citation type="journal article" date="2018" name="Int. J. Syst. Evol. Microbiol.">
        <title>Mesosutterella multiformis gen. nov., sp. nov., a member of the family Sutterellaceae and Sutterella megalosphaeroides sp. nov., isolated from human faeces.</title>
        <authorList>
            <person name="Sakamoto M."/>
            <person name="Ikeyama N."/>
            <person name="Kunihiro T."/>
            <person name="Iino T."/>
            <person name="Yuki M."/>
            <person name="Ohkuma M."/>
        </authorList>
    </citation>
    <scope>NUCLEOTIDE SEQUENCE [LARGE SCALE GENOMIC DNA]</scope>
    <source>
        <strain evidence="1 2">4NBBH2</strain>
    </source>
</reference>
<evidence type="ECO:0000313" key="1">
    <source>
        <dbReference type="EMBL" id="GBO94923.1"/>
    </source>
</evidence>
<accession>A0A388SGX0</accession>
<name>A0A388SGX0_9BURK</name>
<protein>
    <submittedName>
        <fullName evidence="1">Uncharacterized protein</fullName>
    </submittedName>
</protein>
<evidence type="ECO:0000313" key="2">
    <source>
        <dbReference type="Proteomes" id="UP000266091"/>
    </source>
</evidence>
<comment type="caution">
    <text evidence="1">The sequence shown here is derived from an EMBL/GenBank/DDBJ whole genome shotgun (WGS) entry which is preliminary data.</text>
</comment>
<dbReference type="RefSeq" id="WP_170135173.1">
    <property type="nucleotide sequence ID" value="NZ_BGZJ01000002.1"/>
</dbReference>
<dbReference type="Proteomes" id="UP000266091">
    <property type="component" value="Unassembled WGS sequence"/>
</dbReference>
<proteinExistence type="predicted"/>
<sequence length="54" mass="6475">MKDTDRIPEALKEIRWDYQKAIEARFNSIQSRRVARILTGLFPRKASRRELFPV</sequence>
<gene>
    <name evidence="1" type="ORF">MESMUL_22770</name>
</gene>
<keyword evidence="2" id="KW-1185">Reference proteome</keyword>
<organism evidence="1 2">
    <name type="scientific">Mesosutterella multiformis</name>
    <dbReference type="NCBI Taxonomy" id="2259133"/>
    <lineage>
        <taxon>Bacteria</taxon>
        <taxon>Pseudomonadati</taxon>
        <taxon>Pseudomonadota</taxon>
        <taxon>Betaproteobacteria</taxon>
        <taxon>Burkholderiales</taxon>
        <taxon>Sutterellaceae</taxon>
        <taxon>Mesosutterella</taxon>
    </lineage>
</organism>
<dbReference type="EMBL" id="BGZJ01000002">
    <property type="protein sequence ID" value="GBO94923.1"/>
    <property type="molecule type" value="Genomic_DNA"/>
</dbReference>
<dbReference type="AlphaFoldDB" id="A0A388SGX0"/>